<accession>A0A4U6RIL6</accession>
<protein>
    <submittedName>
        <fullName evidence="1">Uncharacterized protein</fullName>
    </submittedName>
</protein>
<name>A0A4U6RIL6_BRAEL</name>
<sequence>MATSLRGIAICQSKCLVLSLPSILPKDDDAKSRAAAVDAQLVQMFCGIILAYSRPGDGGL</sequence>
<dbReference type="RefSeq" id="WP_137482878.1">
    <property type="nucleotide sequence ID" value="NZ_SZZP01000026.1"/>
</dbReference>
<reference evidence="1 2" key="1">
    <citation type="submission" date="2019-05" db="EMBL/GenBank/DDBJ databases">
        <title>Draft Genome of Bradyrhizobium elkanii strain SEMIA 938, Used in Commercial Inoculants for Lupinus spp. in Brazil.</title>
        <authorList>
            <person name="Hungria M."/>
            <person name="Delamuta J.R.M."/>
            <person name="Ribeiro R.A."/>
            <person name="Nogueira M.A."/>
        </authorList>
    </citation>
    <scope>NUCLEOTIDE SEQUENCE [LARGE SCALE GENOMIC DNA]</scope>
    <source>
        <strain evidence="1 2">Semia 938</strain>
    </source>
</reference>
<dbReference type="EMBL" id="SZZP01000026">
    <property type="protein sequence ID" value="TKV74317.1"/>
    <property type="molecule type" value="Genomic_DNA"/>
</dbReference>
<comment type="caution">
    <text evidence="1">The sequence shown here is derived from an EMBL/GenBank/DDBJ whole genome shotgun (WGS) entry which is preliminary data.</text>
</comment>
<dbReference type="Proteomes" id="UP000305095">
    <property type="component" value="Unassembled WGS sequence"/>
</dbReference>
<dbReference type="AlphaFoldDB" id="A0A4U6RIL6"/>
<evidence type="ECO:0000313" key="1">
    <source>
        <dbReference type="EMBL" id="TKV74317.1"/>
    </source>
</evidence>
<evidence type="ECO:0000313" key="2">
    <source>
        <dbReference type="Proteomes" id="UP000305095"/>
    </source>
</evidence>
<gene>
    <name evidence="1" type="ORF">FDV58_33225</name>
</gene>
<organism evidence="1 2">
    <name type="scientific">Bradyrhizobium elkanii</name>
    <dbReference type="NCBI Taxonomy" id="29448"/>
    <lineage>
        <taxon>Bacteria</taxon>
        <taxon>Pseudomonadati</taxon>
        <taxon>Pseudomonadota</taxon>
        <taxon>Alphaproteobacteria</taxon>
        <taxon>Hyphomicrobiales</taxon>
        <taxon>Nitrobacteraceae</taxon>
        <taxon>Bradyrhizobium</taxon>
    </lineage>
</organism>
<proteinExistence type="predicted"/>